<dbReference type="AlphaFoldDB" id="A0A066TA43"/>
<evidence type="ECO:0000313" key="2">
    <source>
        <dbReference type="Proteomes" id="UP000027170"/>
    </source>
</evidence>
<evidence type="ECO:0000313" key="1">
    <source>
        <dbReference type="EMBL" id="KDN13723.1"/>
    </source>
</evidence>
<accession>A0A066TA43</accession>
<comment type="caution">
    <text evidence="1">The sequence shown here is derived from an EMBL/GenBank/DDBJ whole genome shotgun (WGS) entry which is preliminary data.</text>
</comment>
<organism evidence="1 2">
    <name type="scientific">Snodgrassella communis</name>
    <dbReference type="NCBI Taxonomy" id="2946699"/>
    <lineage>
        <taxon>Bacteria</taxon>
        <taxon>Pseudomonadati</taxon>
        <taxon>Pseudomonadota</taxon>
        <taxon>Betaproteobacteria</taxon>
        <taxon>Neisseriales</taxon>
        <taxon>Neisseriaceae</taxon>
        <taxon>Snodgrassella</taxon>
    </lineage>
</organism>
<keyword evidence="2" id="KW-1185">Reference proteome</keyword>
<dbReference type="Proteomes" id="UP000027170">
    <property type="component" value="Unassembled WGS sequence"/>
</dbReference>
<protein>
    <submittedName>
        <fullName evidence="1">Uncharacterized protein</fullName>
    </submittedName>
</protein>
<proteinExistence type="predicted"/>
<dbReference type="EMBL" id="JFZV01000044">
    <property type="protein sequence ID" value="KDN13723.1"/>
    <property type="molecule type" value="Genomic_DNA"/>
</dbReference>
<sequence length="44" mass="4420">MLVVKGTGVQFGLFAGADFALAVIYSTGAYVQCAVAADLAVLVV</sequence>
<name>A0A066TA43_9NEIS</name>
<gene>
    <name evidence="1" type="ORF">SALWKB29_2241</name>
</gene>
<reference evidence="1 2" key="1">
    <citation type="submission" date="2014-03" db="EMBL/GenBank/DDBJ databases">
        <title>The genomes of two eusocial bee gut symbionts.</title>
        <authorList>
            <person name="Kwong W.K."/>
            <person name="Engel P."/>
            <person name="Koch H."/>
            <person name="Moran N.A."/>
        </authorList>
    </citation>
    <scope>NUCLEOTIDE SEQUENCE [LARGE SCALE GENOMIC DNA]</scope>
    <source>
        <strain evidence="2">wkB29</strain>
    </source>
</reference>